<organism evidence="2 3">
    <name type="scientific">Candidatus Galacturonatibacter soehngenii</name>
    <dbReference type="NCBI Taxonomy" id="2307010"/>
    <lineage>
        <taxon>Bacteria</taxon>
        <taxon>Bacillati</taxon>
        <taxon>Bacillota</taxon>
        <taxon>Clostridia</taxon>
        <taxon>Lachnospirales</taxon>
        <taxon>Lachnospiraceae</taxon>
        <taxon>Candidatus Galacturonatibacter</taxon>
    </lineage>
</organism>
<reference evidence="2 3" key="1">
    <citation type="submission" date="2019-09" db="EMBL/GenBank/DDBJ databases">
        <authorList>
            <person name="Valk L.C."/>
        </authorList>
    </citation>
    <scope>NUCLEOTIDE SEQUENCE [LARGE SCALE GENOMIC DNA]</scope>
    <source>
        <strain evidence="2">GalUA</strain>
    </source>
</reference>
<reference evidence="2 3" key="2">
    <citation type="submission" date="2020-02" db="EMBL/GenBank/DDBJ databases">
        <title>Candidatus Galacturonibacter soehngenii shows hetero-acetogenic catabolism of galacturonic acid but lacks a canonical carbon monoxide dehydrogenase/acetyl-CoA synthase complex.</title>
        <authorList>
            <person name="Diender M."/>
            <person name="Stouten G.R."/>
            <person name="Petersen J.F."/>
            <person name="Nielsen P.H."/>
            <person name="Dueholm M.S."/>
            <person name="Pronk J.T."/>
            <person name="Van Loosdrecht M.C.M."/>
        </authorList>
    </citation>
    <scope>NUCLEOTIDE SEQUENCE [LARGE SCALE GENOMIC DNA]</scope>
    <source>
        <strain evidence="2">GalUA</strain>
    </source>
</reference>
<comment type="caution">
    <text evidence="2">The sequence shown here is derived from an EMBL/GenBank/DDBJ whole genome shotgun (WGS) entry which is preliminary data.</text>
</comment>
<evidence type="ECO:0000313" key="2">
    <source>
        <dbReference type="EMBL" id="KAB1438234.1"/>
    </source>
</evidence>
<proteinExistence type="predicted"/>
<dbReference type="RefSeq" id="WP_151145311.1">
    <property type="nucleotide sequence ID" value="NZ_WAGX01000005.1"/>
</dbReference>
<evidence type="ECO:0000259" key="1">
    <source>
        <dbReference type="Pfam" id="PF00535"/>
    </source>
</evidence>
<name>A0A7V7QKC6_9FIRM</name>
<gene>
    <name evidence="2" type="ORF">F7O84_11830</name>
</gene>
<keyword evidence="2" id="KW-0808">Transferase</keyword>
<dbReference type="InterPro" id="IPR029044">
    <property type="entry name" value="Nucleotide-diphossugar_trans"/>
</dbReference>
<dbReference type="Proteomes" id="UP000461768">
    <property type="component" value="Unassembled WGS sequence"/>
</dbReference>
<dbReference type="OrthoDB" id="9785185at2"/>
<evidence type="ECO:0000313" key="3">
    <source>
        <dbReference type="Proteomes" id="UP000461768"/>
    </source>
</evidence>
<dbReference type="AlphaFoldDB" id="A0A7V7QKC6"/>
<keyword evidence="3" id="KW-1185">Reference proteome</keyword>
<dbReference type="Pfam" id="PF00535">
    <property type="entry name" value="Glycos_transf_2"/>
    <property type="match status" value="1"/>
</dbReference>
<dbReference type="PANTHER" id="PTHR22916:SF3">
    <property type="entry name" value="UDP-GLCNAC:BETAGAL BETA-1,3-N-ACETYLGLUCOSAMINYLTRANSFERASE-LIKE PROTEIN 1"/>
    <property type="match status" value="1"/>
</dbReference>
<feature type="domain" description="Glycosyltransferase 2-like" evidence="1">
    <location>
        <begin position="7"/>
        <end position="128"/>
    </location>
</feature>
<dbReference type="Gene3D" id="3.90.550.10">
    <property type="entry name" value="Spore Coat Polysaccharide Biosynthesis Protein SpsA, Chain A"/>
    <property type="match status" value="1"/>
</dbReference>
<dbReference type="GO" id="GO:0016758">
    <property type="term" value="F:hexosyltransferase activity"/>
    <property type="evidence" value="ECO:0007669"/>
    <property type="project" value="UniProtKB-ARBA"/>
</dbReference>
<dbReference type="EMBL" id="WAGX01000005">
    <property type="protein sequence ID" value="KAB1438234.1"/>
    <property type="molecule type" value="Genomic_DNA"/>
</dbReference>
<protein>
    <submittedName>
        <fullName evidence="2">Glycosyltransferase</fullName>
    </submittedName>
</protein>
<sequence>MEKPLVSVIMPAYNAEKFIDTAIHSVLIQDVPLELIIIDDCSTDNTKKVQVNYQTHSNVIYVKNESNLGAAASRNKGVAMARGKYIAFLDADDYWLPHKLSRQLDALLAKQRVLCSTARELMTPDGNLTGKVIPVPENITYSMMLKHNLINCSSVVMLRDVALEFPMEHEDSHEDYIMWLKILQKYKKACAVNEPLLKYRLSNSGKSGSKLHSAKMTYKVYRYMGFGLFKSWACFASYAIHGVLKYRK</sequence>
<dbReference type="InterPro" id="IPR001173">
    <property type="entry name" value="Glyco_trans_2-like"/>
</dbReference>
<accession>A0A7V7QKC6</accession>
<dbReference type="SUPFAM" id="SSF53448">
    <property type="entry name" value="Nucleotide-diphospho-sugar transferases"/>
    <property type="match status" value="1"/>
</dbReference>
<dbReference type="PANTHER" id="PTHR22916">
    <property type="entry name" value="GLYCOSYLTRANSFERASE"/>
    <property type="match status" value="1"/>
</dbReference>